<protein>
    <recommendedName>
        <fullName evidence="3">DNA gyrase inhibitor YacG</fullName>
    </recommendedName>
</protein>
<feature type="binding site" evidence="3">
    <location>
        <position position="53"/>
    </location>
    <ligand>
        <name>Zn(2+)</name>
        <dbReference type="ChEBI" id="CHEBI:29105"/>
    </ligand>
</feature>
<keyword evidence="6" id="KW-1185">Reference proteome</keyword>
<sequence>MTLAVFNRLAALHHLPHSPLQPQSMPNEPRDKSKCPTCGKRFRMDETEAPPFCCARCRLIDLGRWLDEDISLPFESDESPKTIDPDLTR</sequence>
<organism evidence="5 6">
    <name type="scientific">Stieleria neptunia</name>
    <dbReference type="NCBI Taxonomy" id="2527979"/>
    <lineage>
        <taxon>Bacteria</taxon>
        <taxon>Pseudomonadati</taxon>
        <taxon>Planctomycetota</taxon>
        <taxon>Planctomycetia</taxon>
        <taxon>Pirellulales</taxon>
        <taxon>Pirellulaceae</taxon>
        <taxon>Stieleria</taxon>
    </lineage>
</organism>
<dbReference type="AlphaFoldDB" id="A0A518HR45"/>
<comment type="similarity">
    <text evidence="3">Belongs to the DNA gyrase inhibitor YacG family.</text>
</comment>
<dbReference type="PANTHER" id="PTHR36150:SF1">
    <property type="entry name" value="DNA GYRASE INHIBITOR YACG"/>
    <property type="match status" value="1"/>
</dbReference>
<feature type="binding site" evidence="3">
    <location>
        <position position="38"/>
    </location>
    <ligand>
        <name>Zn(2+)</name>
        <dbReference type="ChEBI" id="CHEBI:29105"/>
    </ligand>
</feature>
<dbReference type="GO" id="GO:0006355">
    <property type="term" value="P:regulation of DNA-templated transcription"/>
    <property type="evidence" value="ECO:0007669"/>
    <property type="project" value="InterPro"/>
</dbReference>
<evidence type="ECO:0000256" key="2">
    <source>
        <dbReference type="ARBA" id="ARBA00022833"/>
    </source>
</evidence>
<evidence type="ECO:0000256" key="3">
    <source>
        <dbReference type="HAMAP-Rule" id="MF_00649"/>
    </source>
</evidence>
<name>A0A518HR45_9BACT</name>
<keyword evidence="1 3" id="KW-0479">Metal-binding</keyword>
<keyword evidence="2 3" id="KW-0862">Zinc</keyword>
<evidence type="ECO:0000313" key="5">
    <source>
        <dbReference type="EMBL" id="QDV43332.1"/>
    </source>
</evidence>
<accession>A0A518HR45</accession>
<dbReference type="Proteomes" id="UP000319004">
    <property type="component" value="Chromosome"/>
</dbReference>
<comment type="cofactor">
    <cofactor evidence="3">
        <name>Zn(2+)</name>
        <dbReference type="ChEBI" id="CHEBI:29105"/>
    </cofactor>
    <text evidence="3">Binds 1 zinc ion.</text>
</comment>
<dbReference type="HAMAP" id="MF_00649">
    <property type="entry name" value="DNA_gyrase_inhibitor_YacG"/>
    <property type="match status" value="1"/>
</dbReference>
<evidence type="ECO:0000256" key="4">
    <source>
        <dbReference type="SAM" id="MobiDB-lite"/>
    </source>
</evidence>
<dbReference type="GO" id="GO:0008270">
    <property type="term" value="F:zinc ion binding"/>
    <property type="evidence" value="ECO:0007669"/>
    <property type="project" value="UniProtKB-UniRule"/>
</dbReference>
<evidence type="ECO:0000313" key="6">
    <source>
        <dbReference type="Proteomes" id="UP000319004"/>
    </source>
</evidence>
<dbReference type="PANTHER" id="PTHR36150">
    <property type="entry name" value="DNA GYRASE INHIBITOR YACG"/>
    <property type="match status" value="1"/>
</dbReference>
<dbReference type="SUPFAM" id="SSF57716">
    <property type="entry name" value="Glucocorticoid receptor-like (DNA-binding domain)"/>
    <property type="match status" value="1"/>
</dbReference>
<evidence type="ECO:0000256" key="1">
    <source>
        <dbReference type="ARBA" id="ARBA00022723"/>
    </source>
</evidence>
<feature type="binding site" evidence="3">
    <location>
        <position position="57"/>
    </location>
    <ligand>
        <name>Zn(2+)</name>
        <dbReference type="ChEBI" id="CHEBI:29105"/>
    </ligand>
</feature>
<reference evidence="5 6" key="1">
    <citation type="submission" date="2019-03" db="EMBL/GenBank/DDBJ databases">
        <title>Deep-cultivation of Planctomycetes and their phenomic and genomic characterization uncovers novel biology.</title>
        <authorList>
            <person name="Wiegand S."/>
            <person name="Jogler M."/>
            <person name="Boedeker C."/>
            <person name="Pinto D."/>
            <person name="Vollmers J."/>
            <person name="Rivas-Marin E."/>
            <person name="Kohn T."/>
            <person name="Peeters S.H."/>
            <person name="Heuer A."/>
            <person name="Rast P."/>
            <person name="Oberbeckmann S."/>
            <person name="Bunk B."/>
            <person name="Jeske O."/>
            <person name="Meyerdierks A."/>
            <person name="Storesund J.E."/>
            <person name="Kallscheuer N."/>
            <person name="Luecker S."/>
            <person name="Lage O.M."/>
            <person name="Pohl T."/>
            <person name="Merkel B.J."/>
            <person name="Hornburger P."/>
            <person name="Mueller R.-W."/>
            <person name="Bruemmer F."/>
            <person name="Labrenz M."/>
            <person name="Spormann A.M."/>
            <person name="Op den Camp H."/>
            <person name="Overmann J."/>
            <person name="Amann R."/>
            <person name="Jetten M.S.M."/>
            <person name="Mascher T."/>
            <person name="Medema M.H."/>
            <person name="Devos D.P."/>
            <person name="Kaster A.-K."/>
            <person name="Ovreas L."/>
            <person name="Rohde M."/>
            <person name="Galperin M.Y."/>
            <person name="Jogler C."/>
        </authorList>
    </citation>
    <scope>NUCLEOTIDE SEQUENCE [LARGE SCALE GENOMIC DNA]</scope>
    <source>
        <strain evidence="5 6">Enr13</strain>
    </source>
</reference>
<comment type="function">
    <text evidence="3">Inhibits all the catalytic activities of DNA gyrase by preventing its interaction with DNA. Acts by binding directly to the C-terminal domain of GyrB, which probably disrupts DNA binding by the gyrase.</text>
</comment>
<comment type="subunit">
    <text evidence="3">Interacts with GyrB.</text>
</comment>
<feature type="binding site" evidence="3">
    <location>
        <position position="35"/>
    </location>
    <ligand>
        <name>Zn(2+)</name>
        <dbReference type="ChEBI" id="CHEBI:29105"/>
    </ligand>
</feature>
<dbReference type="InterPro" id="IPR013088">
    <property type="entry name" value="Znf_NHR/GATA"/>
</dbReference>
<dbReference type="KEGG" id="snep:Enr13x_31870"/>
<dbReference type="Pfam" id="PF03884">
    <property type="entry name" value="YacG"/>
    <property type="match status" value="1"/>
</dbReference>
<dbReference type="GO" id="GO:0008657">
    <property type="term" value="F:DNA topoisomerase type II (double strand cut, ATP-hydrolyzing) inhibitor activity"/>
    <property type="evidence" value="ECO:0007669"/>
    <property type="project" value="UniProtKB-UniRule"/>
</dbReference>
<dbReference type="InterPro" id="IPR005584">
    <property type="entry name" value="DNA_gyrase_inhibitor_YacG"/>
</dbReference>
<feature type="region of interest" description="Disordered" evidence="4">
    <location>
        <begin position="16"/>
        <end position="35"/>
    </location>
</feature>
<proteinExistence type="inferred from homology"/>
<gene>
    <name evidence="3 5" type="primary">yacG</name>
    <name evidence="5" type="ORF">Enr13x_31870</name>
</gene>
<dbReference type="EMBL" id="CP037423">
    <property type="protein sequence ID" value="QDV43332.1"/>
    <property type="molecule type" value="Genomic_DNA"/>
</dbReference>
<dbReference type="Gene3D" id="3.30.50.10">
    <property type="entry name" value="Erythroid Transcription Factor GATA-1, subunit A"/>
    <property type="match status" value="1"/>
</dbReference>